<name>A0A328YP86_9FLAO</name>
<dbReference type="EMBL" id="QLSZ01000001">
    <property type="protein sequence ID" value="RAR75679.1"/>
    <property type="molecule type" value="Genomic_DNA"/>
</dbReference>
<gene>
    <name evidence="1" type="ORF">CLV55_101379</name>
</gene>
<comment type="caution">
    <text evidence="1">The sequence shown here is derived from an EMBL/GenBank/DDBJ whole genome shotgun (WGS) entry which is preliminary data.</text>
</comment>
<sequence>MLSRESTTFKKDSFFSKKKQKKLQTPYFTSFLTLLLLNQNK</sequence>
<protein>
    <submittedName>
        <fullName evidence="1">Uncharacterized protein</fullName>
    </submittedName>
</protein>
<accession>A0A328YP86</accession>
<dbReference type="AlphaFoldDB" id="A0A328YP86"/>
<keyword evidence="2" id="KW-1185">Reference proteome</keyword>
<reference evidence="1 2" key="1">
    <citation type="submission" date="2018-06" db="EMBL/GenBank/DDBJ databases">
        <title>Genomic Encyclopedia of Archaeal and Bacterial Type Strains, Phase II (KMG-II): from individual species to whole genera.</title>
        <authorList>
            <person name="Goeker M."/>
        </authorList>
    </citation>
    <scope>NUCLEOTIDE SEQUENCE [LARGE SCALE GENOMIC DNA]</scope>
    <source>
        <strain evidence="1 2">DSM 25663</strain>
    </source>
</reference>
<organism evidence="1 2">
    <name type="scientific">Flavobacterium aciduliphilum</name>
    <dbReference type="NCBI Taxonomy" id="1101402"/>
    <lineage>
        <taxon>Bacteria</taxon>
        <taxon>Pseudomonadati</taxon>
        <taxon>Bacteroidota</taxon>
        <taxon>Flavobacteriia</taxon>
        <taxon>Flavobacteriales</taxon>
        <taxon>Flavobacteriaceae</taxon>
        <taxon>Flavobacterium</taxon>
    </lineage>
</organism>
<evidence type="ECO:0000313" key="1">
    <source>
        <dbReference type="EMBL" id="RAR75679.1"/>
    </source>
</evidence>
<evidence type="ECO:0000313" key="2">
    <source>
        <dbReference type="Proteomes" id="UP000248840"/>
    </source>
</evidence>
<proteinExistence type="predicted"/>
<dbReference type="Proteomes" id="UP000248840">
    <property type="component" value="Unassembled WGS sequence"/>
</dbReference>